<dbReference type="Proteomes" id="UP001270362">
    <property type="component" value="Unassembled WGS sequence"/>
</dbReference>
<sequence>MGLLGSDDTLLGLVAAADNLDEPTPALNRRETILGLCISTAIIAWLCVGLRLYTRFKVIYSPGWDDLFVVLSLLFISLGLLSICLATNTGMGQHFLRLTLDQISGYFRIFYVANAAYCVSTALIKISLILQYLRIYRRGTLLFNACRMLLGLVACWGLTYSIMAWVPCIPVSTYWTQIYSPSTPTRCYGYGSTSVAVFRATYESHAIANVILDLLVLSLPVPLYFQTDTPLRTIQGLLALLFMGMVVNVFSLWRFVSMLSHKSTTYPTFDPMWYGPVSIVMAGMEIAAACICASVPVFWGPMVASASELFGHIFVTKEVKVTTQHRFELFGSKDEISLPARLGTDLESYKREAELVGKKYEARVGCTEEGVVSFQHDHEGIWAG</sequence>
<feature type="domain" description="Rhodopsin" evidence="7">
    <location>
        <begin position="50"/>
        <end position="302"/>
    </location>
</feature>
<evidence type="ECO:0000256" key="4">
    <source>
        <dbReference type="ARBA" id="ARBA00023136"/>
    </source>
</evidence>
<feature type="transmembrane region" description="Helical" evidence="6">
    <location>
        <begin position="66"/>
        <end position="89"/>
    </location>
</feature>
<reference evidence="8" key="1">
    <citation type="journal article" date="2023" name="Mol. Phylogenet. Evol.">
        <title>Genome-scale phylogeny and comparative genomics of the fungal order Sordariales.</title>
        <authorList>
            <person name="Hensen N."/>
            <person name="Bonometti L."/>
            <person name="Westerberg I."/>
            <person name="Brannstrom I.O."/>
            <person name="Guillou S."/>
            <person name="Cros-Aarteil S."/>
            <person name="Calhoun S."/>
            <person name="Haridas S."/>
            <person name="Kuo A."/>
            <person name="Mondo S."/>
            <person name="Pangilinan J."/>
            <person name="Riley R."/>
            <person name="LaButti K."/>
            <person name="Andreopoulos B."/>
            <person name="Lipzen A."/>
            <person name="Chen C."/>
            <person name="Yan M."/>
            <person name="Daum C."/>
            <person name="Ng V."/>
            <person name="Clum A."/>
            <person name="Steindorff A."/>
            <person name="Ohm R.A."/>
            <person name="Martin F."/>
            <person name="Silar P."/>
            <person name="Natvig D.O."/>
            <person name="Lalanne C."/>
            <person name="Gautier V."/>
            <person name="Ament-Velasquez S.L."/>
            <person name="Kruys A."/>
            <person name="Hutchinson M.I."/>
            <person name="Powell A.J."/>
            <person name="Barry K."/>
            <person name="Miller A.N."/>
            <person name="Grigoriev I.V."/>
            <person name="Debuchy R."/>
            <person name="Gladieux P."/>
            <person name="Hiltunen Thoren M."/>
            <person name="Johannesson H."/>
        </authorList>
    </citation>
    <scope>NUCLEOTIDE SEQUENCE</scope>
    <source>
        <strain evidence="8">CBS 314.62</strain>
    </source>
</reference>
<keyword evidence="4 6" id="KW-0472">Membrane</keyword>
<evidence type="ECO:0000256" key="3">
    <source>
        <dbReference type="ARBA" id="ARBA00022989"/>
    </source>
</evidence>
<comment type="similarity">
    <text evidence="5">Belongs to the SAT4 family.</text>
</comment>
<evidence type="ECO:0000256" key="2">
    <source>
        <dbReference type="ARBA" id="ARBA00022692"/>
    </source>
</evidence>
<feature type="transmembrane region" description="Helical" evidence="6">
    <location>
        <begin position="145"/>
        <end position="166"/>
    </location>
</feature>
<evidence type="ECO:0000256" key="6">
    <source>
        <dbReference type="SAM" id="Phobius"/>
    </source>
</evidence>
<protein>
    <recommendedName>
        <fullName evidence="7">Rhodopsin domain-containing protein</fullName>
    </recommendedName>
</protein>
<feature type="transmembrane region" description="Helical" evidence="6">
    <location>
        <begin position="276"/>
        <end position="299"/>
    </location>
</feature>
<dbReference type="PANTHER" id="PTHR33048">
    <property type="entry name" value="PTH11-LIKE INTEGRAL MEMBRANE PROTEIN (AFU_ORTHOLOGUE AFUA_5G11245)"/>
    <property type="match status" value="1"/>
</dbReference>
<comment type="caution">
    <text evidence="8">The sequence shown here is derived from an EMBL/GenBank/DDBJ whole genome shotgun (WGS) entry which is preliminary data.</text>
</comment>
<accession>A0AAE0XDG7</accession>
<evidence type="ECO:0000313" key="9">
    <source>
        <dbReference type="Proteomes" id="UP001270362"/>
    </source>
</evidence>
<dbReference type="PANTHER" id="PTHR33048:SF47">
    <property type="entry name" value="INTEGRAL MEMBRANE PROTEIN-RELATED"/>
    <property type="match status" value="1"/>
</dbReference>
<name>A0AAE0XDG7_9PEZI</name>
<evidence type="ECO:0000256" key="5">
    <source>
        <dbReference type="ARBA" id="ARBA00038359"/>
    </source>
</evidence>
<gene>
    <name evidence="8" type="ORF">B0T22DRAFT_463887</name>
</gene>
<evidence type="ECO:0000256" key="1">
    <source>
        <dbReference type="ARBA" id="ARBA00004141"/>
    </source>
</evidence>
<feature type="transmembrane region" description="Helical" evidence="6">
    <location>
        <begin position="237"/>
        <end position="256"/>
    </location>
</feature>
<dbReference type="AlphaFoldDB" id="A0AAE0XDG7"/>
<dbReference type="EMBL" id="JAULSO010000002">
    <property type="protein sequence ID" value="KAK3690567.1"/>
    <property type="molecule type" value="Genomic_DNA"/>
</dbReference>
<proteinExistence type="inferred from homology"/>
<reference evidence="8" key="2">
    <citation type="submission" date="2023-06" db="EMBL/GenBank/DDBJ databases">
        <authorList>
            <consortium name="Lawrence Berkeley National Laboratory"/>
            <person name="Haridas S."/>
            <person name="Hensen N."/>
            <person name="Bonometti L."/>
            <person name="Westerberg I."/>
            <person name="Brannstrom I.O."/>
            <person name="Guillou S."/>
            <person name="Cros-Aarteil S."/>
            <person name="Calhoun S."/>
            <person name="Kuo A."/>
            <person name="Mondo S."/>
            <person name="Pangilinan J."/>
            <person name="Riley R."/>
            <person name="Labutti K."/>
            <person name="Andreopoulos B."/>
            <person name="Lipzen A."/>
            <person name="Chen C."/>
            <person name="Yanf M."/>
            <person name="Daum C."/>
            <person name="Ng V."/>
            <person name="Clum A."/>
            <person name="Steindorff A."/>
            <person name="Ohm R."/>
            <person name="Martin F."/>
            <person name="Silar P."/>
            <person name="Natvig D."/>
            <person name="Lalanne C."/>
            <person name="Gautier V."/>
            <person name="Ament-Velasquez S.L."/>
            <person name="Kruys A."/>
            <person name="Hutchinson M.I."/>
            <person name="Powell A.J."/>
            <person name="Barry K."/>
            <person name="Miller A.N."/>
            <person name="Grigoriev I.V."/>
            <person name="Debuchy R."/>
            <person name="Gladieux P."/>
            <person name="Thoren M.H."/>
            <person name="Johannesson H."/>
        </authorList>
    </citation>
    <scope>NUCLEOTIDE SEQUENCE</scope>
    <source>
        <strain evidence="8">CBS 314.62</strain>
    </source>
</reference>
<dbReference type="InterPro" id="IPR052337">
    <property type="entry name" value="SAT4-like"/>
</dbReference>
<keyword evidence="3 6" id="KW-1133">Transmembrane helix</keyword>
<keyword evidence="9" id="KW-1185">Reference proteome</keyword>
<keyword evidence="2 6" id="KW-0812">Transmembrane</keyword>
<feature type="transmembrane region" description="Helical" evidence="6">
    <location>
        <begin position="33"/>
        <end position="54"/>
    </location>
</feature>
<comment type="subcellular location">
    <subcellularLocation>
        <location evidence="1">Membrane</location>
        <topology evidence="1">Multi-pass membrane protein</topology>
    </subcellularLocation>
</comment>
<dbReference type="GO" id="GO:0016020">
    <property type="term" value="C:membrane"/>
    <property type="evidence" value="ECO:0007669"/>
    <property type="project" value="UniProtKB-SubCell"/>
</dbReference>
<dbReference type="Pfam" id="PF20684">
    <property type="entry name" value="Fung_rhodopsin"/>
    <property type="match status" value="1"/>
</dbReference>
<evidence type="ECO:0000259" key="7">
    <source>
        <dbReference type="Pfam" id="PF20684"/>
    </source>
</evidence>
<organism evidence="8 9">
    <name type="scientific">Podospora appendiculata</name>
    <dbReference type="NCBI Taxonomy" id="314037"/>
    <lineage>
        <taxon>Eukaryota</taxon>
        <taxon>Fungi</taxon>
        <taxon>Dikarya</taxon>
        <taxon>Ascomycota</taxon>
        <taxon>Pezizomycotina</taxon>
        <taxon>Sordariomycetes</taxon>
        <taxon>Sordariomycetidae</taxon>
        <taxon>Sordariales</taxon>
        <taxon>Podosporaceae</taxon>
        <taxon>Podospora</taxon>
    </lineage>
</organism>
<dbReference type="InterPro" id="IPR049326">
    <property type="entry name" value="Rhodopsin_dom_fungi"/>
</dbReference>
<evidence type="ECO:0000313" key="8">
    <source>
        <dbReference type="EMBL" id="KAK3690567.1"/>
    </source>
</evidence>
<feature type="transmembrane region" description="Helical" evidence="6">
    <location>
        <begin position="206"/>
        <end position="225"/>
    </location>
</feature>
<feature type="transmembrane region" description="Helical" evidence="6">
    <location>
        <begin position="109"/>
        <end position="133"/>
    </location>
</feature>